<keyword evidence="7" id="KW-0143">Chaperone</keyword>
<comment type="subcellular location">
    <subcellularLocation>
        <location evidence="9">Endomembrane system</location>
        <topology evidence="9">Single-pass membrane protein</topology>
    </subcellularLocation>
    <subcellularLocation>
        <location evidence="1">Nucleus</location>
    </subcellularLocation>
</comment>
<dbReference type="PROSITE" id="PS00636">
    <property type="entry name" value="DNAJ_1"/>
    <property type="match status" value="1"/>
</dbReference>
<dbReference type="InterPro" id="IPR036869">
    <property type="entry name" value="J_dom_sf"/>
</dbReference>
<feature type="region of interest" description="Disordered" evidence="10">
    <location>
        <begin position="368"/>
        <end position="397"/>
    </location>
</feature>
<keyword evidence="4" id="KW-0677">Repeat</keyword>
<keyword evidence="6 11" id="KW-0472">Membrane</keyword>
<evidence type="ECO:0000256" key="8">
    <source>
        <dbReference type="ARBA" id="ARBA00023242"/>
    </source>
</evidence>
<dbReference type="CDD" id="cd06257">
    <property type="entry name" value="DnaJ"/>
    <property type="match status" value="1"/>
</dbReference>
<keyword evidence="8" id="KW-0539">Nucleus</keyword>
<dbReference type="VEuPathDB" id="VectorBase:GMOY000574"/>
<dbReference type="SUPFAM" id="SSF46689">
    <property type="entry name" value="Homeodomain-like"/>
    <property type="match status" value="2"/>
</dbReference>
<dbReference type="STRING" id="37546.A0A1B0FAN8"/>
<evidence type="ECO:0000256" key="5">
    <source>
        <dbReference type="ARBA" id="ARBA00022989"/>
    </source>
</evidence>
<dbReference type="InterPro" id="IPR001623">
    <property type="entry name" value="DnaJ_domain"/>
</dbReference>
<evidence type="ECO:0000256" key="2">
    <source>
        <dbReference type="ARBA" id="ARBA00022692"/>
    </source>
</evidence>
<feature type="domain" description="SANT" evidence="14">
    <location>
        <begin position="404"/>
        <end position="461"/>
    </location>
</feature>
<dbReference type="Pfam" id="PF23082">
    <property type="entry name" value="Myb_DNA-binding_2"/>
    <property type="match status" value="1"/>
</dbReference>
<accession>A0A1B0FAN8</accession>
<proteinExistence type="predicted"/>
<dbReference type="EnsemblMetazoa" id="GMOY000574-RA">
    <property type="protein sequence ID" value="GMOY000574-PA"/>
    <property type="gene ID" value="GMOY000574"/>
</dbReference>
<evidence type="ECO:0000256" key="3">
    <source>
        <dbReference type="ARBA" id="ARBA00022729"/>
    </source>
</evidence>
<feature type="compositionally biased region" description="Basic residues" evidence="10">
    <location>
        <begin position="516"/>
        <end position="527"/>
    </location>
</feature>
<evidence type="ECO:0000256" key="11">
    <source>
        <dbReference type="SAM" id="Phobius"/>
    </source>
</evidence>
<dbReference type="Pfam" id="PF00226">
    <property type="entry name" value="DnaJ"/>
    <property type="match status" value="1"/>
</dbReference>
<evidence type="ECO:0000313" key="15">
    <source>
        <dbReference type="EnsemblMetazoa" id="GMOY000574-PA"/>
    </source>
</evidence>
<keyword evidence="5 11" id="KW-1133">Transmembrane helix</keyword>
<evidence type="ECO:0000259" key="12">
    <source>
        <dbReference type="PROSITE" id="PS50076"/>
    </source>
</evidence>
<dbReference type="PhylomeDB" id="A0A1B0FAN8"/>
<keyword evidence="3" id="KW-0732">Signal</keyword>
<evidence type="ECO:0000256" key="7">
    <source>
        <dbReference type="ARBA" id="ARBA00023186"/>
    </source>
</evidence>
<dbReference type="InterPro" id="IPR001005">
    <property type="entry name" value="SANT/Myb"/>
</dbReference>
<evidence type="ECO:0000259" key="14">
    <source>
        <dbReference type="PROSITE" id="PS51293"/>
    </source>
</evidence>
<dbReference type="PANTHER" id="PTHR44653:SF2">
    <property type="entry name" value="DNAJ HOMOLOG SUBFAMILY C MEMBER 1"/>
    <property type="match status" value="1"/>
</dbReference>
<organism evidence="15 16">
    <name type="scientific">Glossina morsitans morsitans</name>
    <name type="common">Savannah tsetse fly</name>
    <dbReference type="NCBI Taxonomy" id="37546"/>
    <lineage>
        <taxon>Eukaryota</taxon>
        <taxon>Metazoa</taxon>
        <taxon>Ecdysozoa</taxon>
        <taxon>Arthropoda</taxon>
        <taxon>Hexapoda</taxon>
        <taxon>Insecta</taxon>
        <taxon>Pterygota</taxon>
        <taxon>Neoptera</taxon>
        <taxon>Endopterygota</taxon>
        <taxon>Diptera</taxon>
        <taxon>Brachycera</taxon>
        <taxon>Muscomorpha</taxon>
        <taxon>Hippoboscoidea</taxon>
        <taxon>Glossinidae</taxon>
        <taxon>Glossina</taxon>
    </lineage>
</organism>
<dbReference type="GO" id="GO:0012505">
    <property type="term" value="C:endomembrane system"/>
    <property type="evidence" value="ECO:0007669"/>
    <property type="project" value="UniProtKB-SubCell"/>
</dbReference>
<evidence type="ECO:0000259" key="13">
    <source>
        <dbReference type="PROSITE" id="PS50090"/>
    </source>
</evidence>
<keyword evidence="16" id="KW-1185">Reference proteome</keyword>
<dbReference type="InterPro" id="IPR052606">
    <property type="entry name" value="DnaJ_domain_protein"/>
</dbReference>
<dbReference type="CDD" id="cd00167">
    <property type="entry name" value="SANT"/>
    <property type="match status" value="1"/>
</dbReference>
<protein>
    <submittedName>
        <fullName evidence="15">Uncharacterized protein</fullName>
    </submittedName>
</protein>
<dbReference type="SMART" id="SM00717">
    <property type="entry name" value="SANT"/>
    <property type="match status" value="2"/>
</dbReference>
<dbReference type="Gene3D" id="1.10.10.60">
    <property type="entry name" value="Homeodomain-like"/>
    <property type="match status" value="2"/>
</dbReference>
<dbReference type="PROSITE" id="PS50090">
    <property type="entry name" value="MYB_LIKE"/>
    <property type="match status" value="2"/>
</dbReference>
<keyword evidence="2 11" id="KW-0812">Transmembrane</keyword>
<evidence type="ECO:0000256" key="6">
    <source>
        <dbReference type="ARBA" id="ARBA00023136"/>
    </source>
</evidence>
<dbReference type="InterPro" id="IPR018253">
    <property type="entry name" value="DnaJ_domain_CS"/>
</dbReference>
<dbReference type="AlphaFoldDB" id="A0A1B0FAN8"/>
<dbReference type="InterPro" id="IPR009057">
    <property type="entry name" value="Homeodomain-like_sf"/>
</dbReference>
<dbReference type="Pfam" id="PF00249">
    <property type="entry name" value="Myb_DNA-binding"/>
    <property type="match status" value="1"/>
</dbReference>
<dbReference type="PROSITE" id="PS51293">
    <property type="entry name" value="SANT"/>
    <property type="match status" value="1"/>
</dbReference>
<dbReference type="EMBL" id="CCAG010009218">
    <property type="status" value="NOT_ANNOTATED_CDS"/>
    <property type="molecule type" value="Genomic_DNA"/>
</dbReference>
<feature type="region of interest" description="Disordered" evidence="10">
    <location>
        <begin position="510"/>
        <end position="541"/>
    </location>
</feature>
<name>A0A1B0FAN8_GLOMM</name>
<evidence type="ECO:0000313" key="16">
    <source>
        <dbReference type="Proteomes" id="UP000092444"/>
    </source>
</evidence>
<evidence type="ECO:0000256" key="10">
    <source>
        <dbReference type="SAM" id="MobiDB-lite"/>
    </source>
</evidence>
<dbReference type="Proteomes" id="UP000092444">
    <property type="component" value="Unassembled WGS sequence"/>
</dbReference>
<feature type="transmembrane region" description="Helical" evidence="11">
    <location>
        <begin position="140"/>
        <end position="163"/>
    </location>
</feature>
<evidence type="ECO:0000256" key="4">
    <source>
        <dbReference type="ARBA" id="ARBA00022737"/>
    </source>
</evidence>
<dbReference type="InterPro" id="IPR017884">
    <property type="entry name" value="SANT_dom"/>
</dbReference>
<dbReference type="PRINTS" id="PR00625">
    <property type="entry name" value="JDOMAIN"/>
</dbReference>
<dbReference type="PANTHER" id="PTHR44653">
    <property type="entry name" value="DNAJ HOMOLOG SUBFAMILY C MEMBER 1"/>
    <property type="match status" value="1"/>
</dbReference>
<dbReference type="FunFam" id="1.10.10.60:FF:000180">
    <property type="entry name" value="DnaJ (Hsp40) homolog, subfamily C, member 2"/>
    <property type="match status" value="1"/>
</dbReference>
<dbReference type="Gene3D" id="1.10.287.110">
    <property type="entry name" value="DnaJ domain"/>
    <property type="match status" value="1"/>
</dbReference>
<reference evidence="15" key="1">
    <citation type="submission" date="2020-05" db="UniProtKB">
        <authorList>
            <consortium name="EnsemblMetazoa"/>
        </authorList>
    </citation>
    <scope>IDENTIFICATION</scope>
    <source>
        <strain evidence="15">Yale</strain>
    </source>
</reference>
<feature type="region of interest" description="Disordered" evidence="10">
    <location>
        <begin position="263"/>
        <end position="287"/>
    </location>
</feature>
<evidence type="ECO:0000256" key="9">
    <source>
        <dbReference type="ARBA" id="ARBA00037847"/>
    </source>
</evidence>
<feature type="compositionally biased region" description="Basic and acidic residues" evidence="10">
    <location>
        <begin position="386"/>
        <end position="397"/>
    </location>
</feature>
<sequence>MFMQLKYFEPDKRILKGMKFYVNIFVICALLLSTEAWDTEELEIFDLVEEINRNFYEFMGITQNATSNDVKRAFRSLSIQLHPDKNPSEDANIQFRNLVSIYEVLKDPGKRGKYDKVLRDGLPNWKSALYYYRRMRKIGLYEAAGILFVFLTVGQYLFAWAAYVEKRYTAEQILGSKLKKLQKKNKSIDIDMILNEIPTPSLKNTLPIQIPVFIWNIPKMVKEAASKAKELKKLAVEKQRQEMEEAKRLEILEKEAEEQARLRKEKKENLRKRKENHKVPEKTDEELRGYSQIQIRELTEDDAIRPAAQKTGLTGGFWTDEDLAELIRLVKKYPCGSSSRWNSIAEAMNRTIQEVTFMAAKMKENGYRTPGQAESAGVANFQGAQKEGKRDKSKKEKATKNILIPETNWTQDQQKALEEAIIKYPKSSVLGDRWQRIADYVPGKSKEECLTRYKYLCELVKAQKRSEGEDSVDENSKNCERRQNSTICHSNENSLIQYYQEAQSVADEINELGDKKRTKRKDHRKKRDLASTQKSDEASAY</sequence>
<dbReference type="SMART" id="SM00271">
    <property type="entry name" value="DnaJ"/>
    <property type="match status" value="1"/>
</dbReference>
<feature type="domain" description="Myb-like" evidence="13">
    <location>
        <begin position="408"/>
        <end position="457"/>
    </location>
</feature>
<dbReference type="PROSITE" id="PS50076">
    <property type="entry name" value="DNAJ_2"/>
    <property type="match status" value="1"/>
</dbReference>
<feature type="compositionally biased region" description="Basic and acidic residues" evidence="10">
    <location>
        <begin position="277"/>
        <end position="287"/>
    </location>
</feature>
<dbReference type="SUPFAM" id="SSF46565">
    <property type="entry name" value="Chaperone J-domain"/>
    <property type="match status" value="1"/>
</dbReference>
<feature type="domain" description="Myb-like" evidence="13">
    <location>
        <begin position="310"/>
        <end position="351"/>
    </location>
</feature>
<dbReference type="GO" id="GO:0005634">
    <property type="term" value="C:nucleus"/>
    <property type="evidence" value="ECO:0007669"/>
    <property type="project" value="UniProtKB-SubCell"/>
</dbReference>
<evidence type="ECO:0000256" key="1">
    <source>
        <dbReference type="ARBA" id="ARBA00004123"/>
    </source>
</evidence>
<feature type="domain" description="J" evidence="12">
    <location>
        <begin position="54"/>
        <end position="118"/>
    </location>
</feature>